<accession>A0A919ULW8</accession>
<evidence type="ECO:0000313" key="2">
    <source>
        <dbReference type="Proteomes" id="UP000640052"/>
    </source>
</evidence>
<sequence>MAYYLRFFCRAGEQVGQAAMERLLDELLDSGDPLLGEWHGPFVDEVAASGLATKGPDGQARADWLTLEMHAGVAFIAESVIEVDPDCEYGIWGCDLLATITLSGDNPDGVLVKRIWAALVKLWSAVPCDDISGFEIASDAPEVIS</sequence>
<dbReference type="RefSeq" id="WP_204039514.1">
    <property type="nucleotide sequence ID" value="NZ_BOOA01000005.1"/>
</dbReference>
<evidence type="ECO:0000313" key="1">
    <source>
        <dbReference type="EMBL" id="GIH22683.1"/>
    </source>
</evidence>
<keyword evidence="2" id="KW-1185">Reference proteome</keyword>
<organism evidence="1 2">
    <name type="scientific">Acrocarpospora phusangensis</name>
    <dbReference type="NCBI Taxonomy" id="1070424"/>
    <lineage>
        <taxon>Bacteria</taxon>
        <taxon>Bacillati</taxon>
        <taxon>Actinomycetota</taxon>
        <taxon>Actinomycetes</taxon>
        <taxon>Streptosporangiales</taxon>
        <taxon>Streptosporangiaceae</taxon>
        <taxon>Acrocarpospora</taxon>
    </lineage>
</organism>
<proteinExistence type="predicted"/>
<dbReference type="Proteomes" id="UP000640052">
    <property type="component" value="Unassembled WGS sequence"/>
</dbReference>
<protein>
    <submittedName>
        <fullName evidence="1">Uncharacterized protein</fullName>
    </submittedName>
</protein>
<gene>
    <name evidence="1" type="ORF">Aph01nite_09930</name>
</gene>
<reference evidence="1" key="1">
    <citation type="submission" date="2021-01" db="EMBL/GenBank/DDBJ databases">
        <title>Whole genome shotgun sequence of Acrocarpospora phusangensis NBRC 108782.</title>
        <authorList>
            <person name="Komaki H."/>
            <person name="Tamura T."/>
        </authorList>
    </citation>
    <scope>NUCLEOTIDE SEQUENCE</scope>
    <source>
        <strain evidence="1">NBRC 108782</strain>
    </source>
</reference>
<dbReference type="AlphaFoldDB" id="A0A919ULW8"/>
<dbReference type="EMBL" id="BOOA01000005">
    <property type="protein sequence ID" value="GIH22683.1"/>
    <property type="molecule type" value="Genomic_DNA"/>
</dbReference>
<name>A0A919ULW8_9ACTN</name>
<comment type="caution">
    <text evidence="1">The sequence shown here is derived from an EMBL/GenBank/DDBJ whole genome shotgun (WGS) entry which is preliminary data.</text>
</comment>